<comment type="caution">
    <text evidence="1">The sequence shown here is derived from an EMBL/GenBank/DDBJ whole genome shotgun (WGS) entry which is preliminary data.</text>
</comment>
<proteinExistence type="predicted"/>
<dbReference type="GO" id="GO:0006888">
    <property type="term" value="P:endoplasmic reticulum to Golgi vesicle-mediated transport"/>
    <property type="evidence" value="ECO:0007669"/>
    <property type="project" value="InterPro"/>
</dbReference>
<dbReference type="Gene3D" id="3.30.450.70">
    <property type="match status" value="1"/>
</dbReference>
<dbReference type="InterPro" id="IPR006722">
    <property type="entry name" value="Sedlin"/>
</dbReference>
<dbReference type="InterPro" id="IPR011012">
    <property type="entry name" value="Longin-like_dom_sf"/>
</dbReference>
<name>A0AAV4ZZJ8_9AGAM</name>
<accession>A0AAV4ZZJ8</accession>
<dbReference type="Pfam" id="PF04628">
    <property type="entry name" value="Sedlin_N"/>
    <property type="match status" value="1"/>
</dbReference>
<dbReference type="EMBL" id="BPWL01000002">
    <property type="protein sequence ID" value="GJJ07365.1"/>
    <property type="molecule type" value="Genomic_DNA"/>
</dbReference>
<evidence type="ECO:0008006" key="3">
    <source>
        <dbReference type="Google" id="ProtNLM"/>
    </source>
</evidence>
<gene>
    <name evidence="1" type="ORF">Clacol_001567</name>
</gene>
<dbReference type="PANTHER" id="PTHR12403">
    <property type="entry name" value="TRAFFICKING PROTEIN PARTICLE COMPLEX SUBUNIT 2"/>
    <property type="match status" value="1"/>
</dbReference>
<evidence type="ECO:0000313" key="1">
    <source>
        <dbReference type="EMBL" id="GJJ07365.1"/>
    </source>
</evidence>
<dbReference type="GO" id="GO:0005737">
    <property type="term" value="C:cytoplasm"/>
    <property type="evidence" value="ECO:0007669"/>
    <property type="project" value="GOC"/>
</dbReference>
<keyword evidence="2" id="KW-1185">Reference proteome</keyword>
<dbReference type="SUPFAM" id="SSF64356">
    <property type="entry name" value="SNARE-like"/>
    <property type="match status" value="1"/>
</dbReference>
<dbReference type="CDD" id="cd14825">
    <property type="entry name" value="TRAPPC2_sedlin"/>
    <property type="match status" value="1"/>
</dbReference>
<organism evidence="1 2">
    <name type="scientific">Clathrus columnatus</name>
    <dbReference type="NCBI Taxonomy" id="1419009"/>
    <lineage>
        <taxon>Eukaryota</taxon>
        <taxon>Fungi</taxon>
        <taxon>Dikarya</taxon>
        <taxon>Basidiomycota</taxon>
        <taxon>Agaricomycotina</taxon>
        <taxon>Agaricomycetes</taxon>
        <taxon>Phallomycetidae</taxon>
        <taxon>Phallales</taxon>
        <taxon>Clathraceae</taxon>
        <taxon>Clathrus</taxon>
    </lineage>
</organism>
<dbReference type="Proteomes" id="UP001050691">
    <property type="component" value="Unassembled WGS sequence"/>
</dbReference>
<protein>
    <recommendedName>
        <fullName evidence="3">Trafficking protein particle complex subunit 2</fullName>
    </recommendedName>
</protein>
<dbReference type="AlphaFoldDB" id="A0AAV4ZZJ8"/>
<evidence type="ECO:0000313" key="2">
    <source>
        <dbReference type="Proteomes" id="UP001050691"/>
    </source>
</evidence>
<reference evidence="1" key="1">
    <citation type="submission" date="2021-10" db="EMBL/GenBank/DDBJ databases">
        <title>De novo Genome Assembly of Clathrus columnatus (Basidiomycota, Fungi) Using Illumina and Nanopore Sequence Data.</title>
        <authorList>
            <person name="Ogiso-Tanaka E."/>
            <person name="Itagaki H."/>
            <person name="Hosoya T."/>
            <person name="Hosaka K."/>
        </authorList>
    </citation>
    <scope>NUCLEOTIDE SEQUENCE</scope>
    <source>
        <strain evidence="1">MO-923</strain>
    </source>
</reference>
<sequence length="156" mass="16936">MSVHLFLLSPVDSPLYSLTIHSSKSVGNQQIPLSSNLPTWSTSAFAGTLTALSGAASVMQSGTTGQKQMGSGTDRAVVQMIANASLDAIEEVMRMNNAMYLKAVDKFNEWTVSAFVTPGNMKFILLHEAKNEEGIRAFFMEVWELYVKVSQPAASK</sequence>